<dbReference type="PANTHER" id="PTHR13887">
    <property type="entry name" value="GLUTATHIONE S-TRANSFERASE KAPPA"/>
    <property type="match status" value="1"/>
</dbReference>
<proteinExistence type="inferred from homology"/>
<protein>
    <submittedName>
        <fullName evidence="9">Thioredoxin domain-containing protein</fullName>
    </submittedName>
</protein>
<evidence type="ECO:0000256" key="6">
    <source>
        <dbReference type="SAM" id="MobiDB-lite"/>
    </source>
</evidence>
<evidence type="ECO:0000256" key="4">
    <source>
        <dbReference type="ARBA" id="ARBA00023157"/>
    </source>
</evidence>
<reference evidence="9" key="1">
    <citation type="submission" date="2023-02" db="EMBL/GenBank/DDBJ databases">
        <title>Genome sequence of Microbacterium liquefaciens B1075.</title>
        <authorList>
            <person name="Cao J."/>
            <person name="Li X."/>
        </authorList>
    </citation>
    <scope>NUCLEOTIDE SEQUENCE</scope>
    <source>
        <strain evidence="9">B1075</strain>
    </source>
</reference>
<evidence type="ECO:0000313" key="10">
    <source>
        <dbReference type="Proteomes" id="UP001214756"/>
    </source>
</evidence>
<feature type="domain" description="Thioredoxin" evidence="8">
    <location>
        <begin position="49"/>
        <end position="236"/>
    </location>
</feature>
<evidence type="ECO:0000256" key="2">
    <source>
        <dbReference type="ARBA" id="ARBA00022729"/>
    </source>
</evidence>
<organism evidence="9 10">
    <name type="scientific">Microbacterium maritypicum</name>
    <name type="common">Microbacterium liquefaciens</name>
    <dbReference type="NCBI Taxonomy" id="33918"/>
    <lineage>
        <taxon>Bacteria</taxon>
        <taxon>Bacillati</taxon>
        <taxon>Actinomycetota</taxon>
        <taxon>Actinomycetes</taxon>
        <taxon>Micrococcales</taxon>
        <taxon>Microbacteriaceae</taxon>
        <taxon>Microbacterium</taxon>
    </lineage>
</organism>
<name>A0AAJ5VBU1_MICMQ</name>
<dbReference type="EMBL" id="CP118606">
    <property type="protein sequence ID" value="WEF21377.1"/>
    <property type="molecule type" value="Genomic_DNA"/>
</dbReference>
<gene>
    <name evidence="9" type="ORF">PWF71_01550</name>
</gene>
<keyword evidence="5" id="KW-0676">Redox-active center</keyword>
<keyword evidence="7" id="KW-0812">Transmembrane</keyword>
<evidence type="ECO:0000256" key="5">
    <source>
        <dbReference type="ARBA" id="ARBA00023284"/>
    </source>
</evidence>
<dbReference type="InterPro" id="IPR013766">
    <property type="entry name" value="Thioredoxin_domain"/>
</dbReference>
<dbReference type="Gene3D" id="3.40.30.10">
    <property type="entry name" value="Glutaredoxin"/>
    <property type="match status" value="1"/>
</dbReference>
<dbReference type="RefSeq" id="WP_131493862.1">
    <property type="nucleotide sequence ID" value="NZ_CBDRLE010000002.1"/>
</dbReference>
<dbReference type="Proteomes" id="UP001214756">
    <property type="component" value="Chromosome"/>
</dbReference>
<evidence type="ECO:0000256" key="3">
    <source>
        <dbReference type="ARBA" id="ARBA00023002"/>
    </source>
</evidence>
<keyword evidence="3" id="KW-0560">Oxidoreductase</keyword>
<dbReference type="AlphaFoldDB" id="A0AAJ5VBU1"/>
<feature type="compositionally biased region" description="Low complexity" evidence="6">
    <location>
        <begin position="38"/>
        <end position="51"/>
    </location>
</feature>
<keyword evidence="7" id="KW-0472">Membrane</keyword>
<dbReference type="PANTHER" id="PTHR13887:SF14">
    <property type="entry name" value="DISULFIDE BOND FORMATION PROTEIN D"/>
    <property type="match status" value="1"/>
</dbReference>
<dbReference type="SUPFAM" id="SSF52833">
    <property type="entry name" value="Thioredoxin-like"/>
    <property type="match status" value="1"/>
</dbReference>
<evidence type="ECO:0000256" key="7">
    <source>
        <dbReference type="SAM" id="Phobius"/>
    </source>
</evidence>
<comment type="similarity">
    <text evidence="1">Belongs to the thioredoxin family. DsbA subfamily.</text>
</comment>
<dbReference type="InterPro" id="IPR036249">
    <property type="entry name" value="Thioredoxin-like_sf"/>
</dbReference>
<keyword evidence="4" id="KW-1015">Disulfide bond</keyword>
<keyword evidence="2" id="KW-0732">Signal</keyword>
<feature type="region of interest" description="Disordered" evidence="6">
    <location>
        <begin position="38"/>
        <end position="67"/>
    </location>
</feature>
<evidence type="ECO:0000313" key="9">
    <source>
        <dbReference type="EMBL" id="WEF21377.1"/>
    </source>
</evidence>
<dbReference type="InterPro" id="IPR012336">
    <property type="entry name" value="Thioredoxin-like_fold"/>
</dbReference>
<dbReference type="GO" id="GO:0016491">
    <property type="term" value="F:oxidoreductase activity"/>
    <property type="evidence" value="ECO:0007669"/>
    <property type="project" value="UniProtKB-KW"/>
</dbReference>
<sequence>MTNAQTPRPWPAWVVPVGVLALVGILIALVLSLVTPSESGSEESSGPTVVENPAGPDLSAAESRDESDLLAAGPADAPVVLVMFSDYQCPFCALWSENTLPAMMEHAENGDLRIEVRDVNVFGPASERAARASYAAALQGSFWEYHHALFADGHHRTEANLSEEALIALAGDVGLDTEKFAADLNAPATAEVIAKNQNFGLELGATSTPMFVLGGKPIIGAQPTEVFEDAFQAALESAR</sequence>
<dbReference type="Pfam" id="PF13462">
    <property type="entry name" value="Thioredoxin_4"/>
    <property type="match status" value="1"/>
</dbReference>
<evidence type="ECO:0000259" key="8">
    <source>
        <dbReference type="PROSITE" id="PS51352"/>
    </source>
</evidence>
<evidence type="ECO:0000256" key="1">
    <source>
        <dbReference type="ARBA" id="ARBA00005791"/>
    </source>
</evidence>
<accession>A0AAJ5VBU1</accession>
<keyword evidence="7" id="KW-1133">Transmembrane helix</keyword>
<feature type="transmembrane region" description="Helical" evidence="7">
    <location>
        <begin position="12"/>
        <end position="34"/>
    </location>
</feature>
<dbReference type="PROSITE" id="PS51352">
    <property type="entry name" value="THIOREDOXIN_2"/>
    <property type="match status" value="1"/>
</dbReference>